<dbReference type="InterPro" id="IPR005234">
    <property type="entry name" value="ScpB_csome_segregation"/>
</dbReference>
<sequence length="208" mass="21933">MDPQALTAGPPLDSLEAACEAALFSVARPLTIAELARALEVDEPGARRAVEGLRDHLDRCGHGVQVAEVAGGYQLVSRARFFGVVRRAAGGVRRPVLSKAAIETLAIVAYRQPVSRADIEHLRGVNCEGPLGTLLERGLIEVAYRGDGPGRPVYYRTTRRFLEMFGLASLENLPPLDGPGAPAGMAGAPAAQTTEGHHGRGKQADGVP</sequence>
<dbReference type="PANTHER" id="PTHR34298:SF2">
    <property type="entry name" value="SEGREGATION AND CONDENSATION PROTEIN B"/>
    <property type="match status" value="1"/>
</dbReference>
<dbReference type="PANTHER" id="PTHR34298">
    <property type="entry name" value="SEGREGATION AND CONDENSATION PROTEIN B"/>
    <property type="match status" value="1"/>
</dbReference>
<dbReference type="Proteomes" id="UP001332192">
    <property type="component" value="Chromosome"/>
</dbReference>
<dbReference type="SUPFAM" id="SSF46785">
    <property type="entry name" value="Winged helix' DNA-binding domain"/>
    <property type="match status" value="2"/>
</dbReference>
<dbReference type="InterPro" id="IPR036388">
    <property type="entry name" value="WH-like_DNA-bd_sf"/>
</dbReference>
<gene>
    <name evidence="6" type="primary">scpB</name>
    <name evidence="6" type="ORF">U7230_06080</name>
</gene>
<evidence type="ECO:0000256" key="4">
    <source>
        <dbReference type="ARBA" id="ARBA00023306"/>
    </source>
</evidence>
<organism evidence="6 7">
    <name type="scientific">Carboxydichorda subterranea</name>
    <dbReference type="NCBI Taxonomy" id="3109565"/>
    <lineage>
        <taxon>Bacteria</taxon>
        <taxon>Bacillati</taxon>
        <taxon>Bacillota</taxon>
        <taxon>Limnochordia</taxon>
        <taxon>Limnochordales</taxon>
        <taxon>Geochordaceae</taxon>
        <taxon>Carboxydichorda</taxon>
    </lineage>
</organism>
<name>A0ABZ1C0G2_9FIRM</name>
<evidence type="ECO:0000256" key="3">
    <source>
        <dbReference type="ARBA" id="ARBA00022829"/>
    </source>
</evidence>
<reference evidence="6 7" key="1">
    <citation type="journal article" date="2024" name="Front. Microbiol.">
        <title>Novel thermophilic genera Geochorda gen. nov. and Carboxydochorda gen. nov. from the deep terrestrial subsurface reveal the ecophysiological diversity in the class Limnochordia.</title>
        <authorList>
            <person name="Karnachuk O.V."/>
            <person name="Lukina A.P."/>
            <person name="Avakyan M.R."/>
            <person name="Kadnikov V.V."/>
            <person name="Begmatov S."/>
            <person name="Beletsky A.V."/>
            <person name="Vlasova K.G."/>
            <person name="Novikov A.A."/>
            <person name="Shcherbakova V.A."/>
            <person name="Mardanov A.V."/>
            <person name="Ravin N.V."/>
        </authorList>
    </citation>
    <scope>NUCLEOTIDE SEQUENCE [LARGE SCALE GENOMIC DNA]</scope>
    <source>
        <strain evidence="6 7">L945</strain>
    </source>
</reference>
<keyword evidence="4" id="KW-0131">Cell cycle</keyword>
<keyword evidence="2" id="KW-0132">Cell division</keyword>
<proteinExistence type="predicted"/>
<feature type="compositionally biased region" description="Low complexity" evidence="5">
    <location>
        <begin position="176"/>
        <end position="191"/>
    </location>
</feature>
<evidence type="ECO:0000256" key="5">
    <source>
        <dbReference type="SAM" id="MobiDB-lite"/>
    </source>
</evidence>
<keyword evidence="1" id="KW-0963">Cytoplasm</keyword>
<dbReference type="InterPro" id="IPR036390">
    <property type="entry name" value="WH_DNA-bd_sf"/>
</dbReference>
<keyword evidence="7" id="KW-1185">Reference proteome</keyword>
<dbReference type="Pfam" id="PF04079">
    <property type="entry name" value="SMC_ScpB"/>
    <property type="match status" value="1"/>
</dbReference>
<keyword evidence="3" id="KW-0159">Chromosome partition</keyword>
<evidence type="ECO:0000313" key="7">
    <source>
        <dbReference type="Proteomes" id="UP001332192"/>
    </source>
</evidence>
<dbReference type="NCBIfam" id="TIGR00281">
    <property type="entry name" value="SMC-Scp complex subunit ScpB"/>
    <property type="match status" value="1"/>
</dbReference>
<accession>A0ABZ1C0G2</accession>
<evidence type="ECO:0000313" key="6">
    <source>
        <dbReference type="EMBL" id="WRP18567.1"/>
    </source>
</evidence>
<protein>
    <submittedName>
        <fullName evidence="6">SMC-Scp complex subunit ScpB</fullName>
    </submittedName>
</protein>
<dbReference type="Gene3D" id="1.10.10.10">
    <property type="entry name" value="Winged helix-like DNA-binding domain superfamily/Winged helix DNA-binding domain"/>
    <property type="match status" value="2"/>
</dbReference>
<dbReference type="EMBL" id="CP141615">
    <property type="protein sequence ID" value="WRP18567.1"/>
    <property type="molecule type" value="Genomic_DNA"/>
</dbReference>
<evidence type="ECO:0000256" key="1">
    <source>
        <dbReference type="ARBA" id="ARBA00022490"/>
    </source>
</evidence>
<dbReference type="RefSeq" id="WP_324717840.1">
    <property type="nucleotide sequence ID" value="NZ_CP141615.1"/>
</dbReference>
<evidence type="ECO:0000256" key="2">
    <source>
        <dbReference type="ARBA" id="ARBA00022618"/>
    </source>
</evidence>
<feature type="region of interest" description="Disordered" evidence="5">
    <location>
        <begin position="176"/>
        <end position="208"/>
    </location>
</feature>